<name>A0A3B0FUY3_PSEPS</name>
<dbReference type="CDD" id="cd04301">
    <property type="entry name" value="NAT_SF"/>
    <property type="match status" value="1"/>
</dbReference>
<dbReference type="Gene3D" id="3.40.630.30">
    <property type="match status" value="1"/>
</dbReference>
<dbReference type="Pfam" id="PF00583">
    <property type="entry name" value="Acetyltransf_1"/>
    <property type="match status" value="1"/>
</dbReference>
<keyword evidence="2" id="KW-0808">Transferase</keyword>
<dbReference type="InterPro" id="IPR016181">
    <property type="entry name" value="Acyl_CoA_acyltransferase"/>
</dbReference>
<dbReference type="RefSeq" id="WP_120692443.1">
    <property type="nucleotide sequence ID" value="NZ_RBNH01000008.1"/>
</dbReference>
<dbReference type="InterPro" id="IPR000182">
    <property type="entry name" value="GNAT_dom"/>
</dbReference>
<dbReference type="AlphaFoldDB" id="A0A3B0FUY3"/>
<evidence type="ECO:0000259" key="1">
    <source>
        <dbReference type="PROSITE" id="PS51186"/>
    </source>
</evidence>
<comment type="caution">
    <text evidence="2">The sequence shown here is derived from an EMBL/GenBank/DDBJ whole genome shotgun (WGS) entry which is preliminary data.</text>
</comment>
<accession>A0A3B0FUY3</accession>
<evidence type="ECO:0000313" key="2">
    <source>
        <dbReference type="EMBL" id="RKO23680.1"/>
    </source>
</evidence>
<reference evidence="2 3" key="1">
    <citation type="submission" date="2018-10" db="EMBL/GenBank/DDBJ databases">
        <title>Genome-guide identification and characterization of bacteria that degrade polycyclic aromatic hydrocarbons and resist hexavalent chromium simultaneously.</title>
        <authorList>
            <person name="Feng H."/>
        </authorList>
    </citation>
    <scope>NUCLEOTIDE SEQUENCE [LARGE SCALE GENOMIC DNA]</scope>
    <source>
        <strain evidence="2 3">J015</strain>
    </source>
</reference>
<gene>
    <name evidence="2" type="ORF">D7Z96_10335</name>
</gene>
<organism evidence="2 3">
    <name type="scientific">Pseudarthrobacter phenanthrenivorans</name>
    <name type="common">Arthrobacter phenanthrenivorans</name>
    <dbReference type="NCBI Taxonomy" id="361575"/>
    <lineage>
        <taxon>Bacteria</taxon>
        <taxon>Bacillati</taxon>
        <taxon>Actinomycetota</taxon>
        <taxon>Actinomycetes</taxon>
        <taxon>Micrococcales</taxon>
        <taxon>Micrococcaceae</taxon>
        <taxon>Pseudarthrobacter</taxon>
    </lineage>
</organism>
<sequence>MAIEVRPATEFEDVRTVLGPKRPDATVCWCLSYRIPSRQNVALRGTERGDLVRQLVAEVPPPGVLAYDDGEAVGWAAVHPRAGTSFAGNRKIPHIDDLDVWSVWCIRVRPGHRGKGISHHLLNGAVELARSYGAPAIEGYPVDNGGSKVDLTMAYVGTRKLFEDAGFVKAADTTSVLNGFPRVLMRLAF</sequence>
<dbReference type="Proteomes" id="UP000273159">
    <property type="component" value="Unassembled WGS sequence"/>
</dbReference>
<dbReference type="SUPFAM" id="SSF55729">
    <property type="entry name" value="Acyl-CoA N-acyltransferases (Nat)"/>
    <property type="match status" value="1"/>
</dbReference>
<evidence type="ECO:0000313" key="3">
    <source>
        <dbReference type="Proteomes" id="UP000273159"/>
    </source>
</evidence>
<proteinExistence type="predicted"/>
<feature type="domain" description="N-acetyltransferase" evidence="1">
    <location>
        <begin position="3"/>
        <end position="189"/>
    </location>
</feature>
<protein>
    <submittedName>
        <fullName evidence="2">GNAT family N-acetyltransferase</fullName>
    </submittedName>
</protein>
<dbReference type="GO" id="GO:0016747">
    <property type="term" value="F:acyltransferase activity, transferring groups other than amino-acyl groups"/>
    <property type="evidence" value="ECO:0007669"/>
    <property type="project" value="InterPro"/>
</dbReference>
<dbReference type="PROSITE" id="PS51186">
    <property type="entry name" value="GNAT"/>
    <property type="match status" value="1"/>
</dbReference>
<reference evidence="3" key="2">
    <citation type="submission" date="2018-10" db="EMBL/GenBank/DDBJ databases">
        <authorList>
            <person name="Wang Y."/>
            <person name="Wang J."/>
            <person name="Yang X."/>
            <person name="Wang Z."/>
            <person name="Huang Y."/>
        </authorList>
    </citation>
    <scope>NUCLEOTIDE SEQUENCE [LARGE SCALE GENOMIC DNA]</scope>
    <source>
        <strain evidence="3">J015</strain>
    </source>
</reference>
<dbReference type="EMBL" id="RBNH01000008">
    <property type="protein sequence ID" value="RKO23680.1"/>
    <property type="molecule type" value="Genomic_DNA"/>
</dbReference>